<evidence type="ECO:0000313" key="1">
    <source>
        <dbReference type="EMBL" id="KAF2821918.1"/>
    </source>
</evidence>
<protein>
    <submittedName>
        <fullName evidence="1">Uncharacterized protein</fullName>
    </submittedName>
</protein>
<keyword evidence="2" id="KW-1185">Reference proteome</keyword>
<organism evidence="1 2">
    <name type="scientific">Ophiobolus disseminans</name>
    <dbReference type="NCBI Taxonomy" id="1469910"/>
    <lineage>
        <taxon>Eukaryota</taxon>
        <taxon>Fungi</taxon>
        <taxon>Dikarya</taxon>
        <taxon>Ascomycota</taxon>
        <taxon>Pezizomycotina</taxon>
        <taxon>Dothideomycetes</taxon>
        <taxon>Pleosporomycetidae</taxon>
        <taxon>Pleosporales</taxon>
        <taxon>Pleosporineae</taxon>
        <taxon>Phaeosphaeriaceae</taxon>
        <taxon>Ophiobolus</taxon>
    </lineage>
</organism>
<accession>A0A6A6ZM07</accession>
<dbReference type="Proteomes" id="UP000799424">
    <property type="component" value="Unassembled WGS sequence"/>
</dbReference>
<reference evidence="1" key="1">
    <citation type="journal article" date="2020" name="Stud. Mycol.">
        <title>101 Dothideomycetes genomes: a test case for predicting lifestyles and emergence of pathogens.</title>
        <authorList>
            <person name="Haridas S."/>
            <person name="Albert R."/>
            <person name="Binder M."/>
            <person name="Bloem J."/>
            <person name="Labutti K."/>
            <person name="Salamov A."/>
            <person name="Andreopoulos B."/>
            <person name="Baker S."/>
            <person name="Barry K."/>
            <person name="Bills G."/>
            <person name="Bluhm B."/>
            <person name="Cannon C."/>
            <person name="Castanera R."/>
            <person name="Culley D."/>
            <person name="Daum C."/>
            <person name="Ezra D."/>
            <person name="Gonzalez J."/>
            <person name="Henrissat B."/>
            <person name="Kuo A."/>
            <person name="Liang C."/>
            <person name="Lipzen A."/>
            <person name="Lutzoni F."/>
            <person name="Magnuson J."/>
            <person name="Mondo S."/>
            <person name="Nolan M."/>
            <person name="Ohm R."/>
            <person name="Pangilinan J."/>
            <person name="Park H.-J."/>
            <person name="Ramirez L."/>
            <person name="Alfaro M."/>
            <person name="Sun H."/>
            <person name="Tritt A."/>
            <person name="Yoshinaga Y."/>
            <person name="Zwiers L.-H."/>
            <person name="Turgeon B."/>
            <person name="Goodwin S."/>
            <person name="Spatafora J."/>
            <person name="Crous P."/>
            <person name="Grigoriev I."/>
        </authorList>
    </citation>
    <scope>NUCLEOTIDE SEQUENCE</scope>
    <source>
        <strain evidence="1">CBS 113818</strain>
    </source>
</reference>
<gene>
    <name evidence="1" type="ORF">CC86DRAFT_93719</name>
</gene>
<proteinExistence type="predicted"/>
<evidence type="ECO:0000313" key="2">
    <source>
        <dbReference type="Proteomes" id="UP000799424"/>
    </source>
</evidence>
<dbReference type="EMBL" id="MU006235">
    <property type="protein sequence ID" value="KAF2821918.1"/>
    <property type="molecule type" value="Genomic_DNA"/>
</dbReference>
<dbReference type="AlphaFoldDB" id="A0A6A6ZM07"/>
<name>A0A6A6ZM07_9PLEO</name>
<sequence>MPDCPGTTLEGLCVAGRRLLNHPHEYIQPATCYHDGSCVRSVGGCWAGRMTSSSFEYQHLGGFSSWHNRERTYGPIILAVSSLRAAYQDTLYLSIALLALMRKRHRHTDLFETLDIELFTAEGLQVINSTGTMHHSPLCLEPISVSWDKRCRAWALFDVHTRNDLIFNDVRLARQWLANQAIRRTQPRHYCTHHVLARWLV</sequence>